<organism evidence="9 10">
    <name type="scientific">Pseudomonas plecoglossicida</name>
    <dbReference type="NCBI Taxonomy" id="70775"/>
    <lineage>
        <taxon>Bacteria</taxon>
        <taxon>Pseudomonadati</taxon>
        <taxon>Pseudomonadota</taxon>
        <taxon>Gammaproteobacteria</taxon>
        <taxon>Pseudomonadales</taxon>
        <taxon>Pseudomonadaceae</taxon>
        <taxon>Pseudomonas</taxon>
    </lineage>
</organism>
<evidence type="ECO:0000256" key="7">
    <source>
        <dbReference type="ARBA" id="ARBA00048741"/>
    </source>
</evidence>
<dbReference type="InterPro" id="IPR017932">
    <property type="entry name" value="GATase_2_dom"/>
</dbReference>
<evidence type="ECO:0000256" key="1">
    <source>
        <dbReference type="ARBA" id="ARBA00005187"/>
    </source>
</evidence>
<dbReference type="PANTHER" id="PTHR43284">
    <property type="entry name" value="ASPARAGINE SYNTHETASE (GLUTAMINE-HYDROLYZING)"/>
    <property type="match status" value="1"/>
</dbReference>
<dbReference type="PIRSF" id="PIRSF001589">
    <property type="entry name" value="Asn_synthetase_glu-h"/>
    <property type="match status" value="1"/>
</dbReference>
<evidence type="ECO:0000259" key="8">
    <source>
        <dbReference type="PROSITE" id="PS51278"/>
    </source>
</evidence>
<feature type="domain" description="Glutamine amidotransferase type-2" evidence="8">
    <location>
        <begin position="2"/>
        <end position="219"/>
    </location>
</feature>
<evidence type="ECO:0000256" key="3">
    <source>
        <dbReference type="ARBA" id="ARBA00012737"/>
    </source>
</evidence>
<keyword evidence="5" id="KW-0067">ATP-binding</keyword>
<comment type="similarity">
    <text evidence="2">Belongs to the asparagine synthetase family.</text>
</comment>
<dbReference type="CDD" id="cd00712">
    <property type="entry name" value="AsnB"/>
    <property type="match status" value="1"/>
</dbReference>
<sequence length="641" mass="70986">MCGFAGLLSRSELSSDIDQVLENMGLAIEHRGPDSGGIWSDAASGIGLSHRRLSIMDVSSHGAQPMRSVSGRYIIAFNGEIYNHIDLRDKLASEQHVIQWAGHSDTETLLACFEVYGIEATLSQLHGMFAIALWDREQAQLTLMRDRLGEKPLYYGWQGEAFLFGSELRALKAAPGFKSPVDPQALSLFLQYGYVPAPLSIYARVNKLMPGEYLQVSRSDPQPVSRAYWSVDEVVRNGLNAPFQGTPDEAVTALESKLKTTIGRQMLSDVPLGAFLSGGVDSSLIVALMQAQSSEKIKTFSIGFEDPRFNEAPYAKEVAQHIGTEHEELYVSAKQALDVVPMLPDIWDEPFADPSQIPTFLVSKLAKGQVTVSLSGDGGDELFCGYNRYLVAGKLWRYMKPIPSGLRAGVGRLLTAVEPGGWDSLGRWLPGSKGLGSIGDKVHKLAGVFAAQGPHDVYNNIVSNHAQAKDLLRQPVIDSRSVRQANHGLCDVQQMMAWDLKEYLPGDILTKLDRAAMAVSLEGRAPFLDHSVVEFAWSLPLAYKFREGETKWALKQVLYKYVDRALIDRPKMGFGVPLRDWLIGPLKEWAEELLGGQRLRSEGHFNVDAVQKLWQEHLGGKRNHAATLWNVLMFQAWLARQ</sequence>
<keyword evidence="6" id="KW-0315">Glutamine amidotransferase</keyword>
<accession>A0ABX4TWS8</accession>
<dbReference type="InterPro" id="IPR029055">
    <property type="entry name" value="Ntn_hydrolases_N"/>
</dbReference>
<name>A0ABX4TWS8_PSEDL</name>
<dbReference type="CDD" id="cd01991">
    <property type="entry name" value="Asn_synthase_B_C"/>
    <property type="match status" value="1"/>
</dbReference>
<dbReference type="Pfam" id="PF00733">
    <property type="entry name" value="Asn_synthase"/>
    <property type="match status" value="1"/>
</dbReference>
<dbReference type="PROSITE" id="PS51278">
    <property type="entry name" value="GATASE_TYPE_2"/>
    <property type="match status" value="1"/>
</dbReference>
<evidence type="ECO:0000256" key="6">
    <source>
        <dbReference type="ARBA" id="ARBA00022962"/>
    </source>
</evidence>
<evidence type="ECO:0000256" key="5">
    <source>
        <dbReference type="ARBA" id="ARBA00022840"/>
    </source>
</evidence>
<dbReference type="InterPro" id="IPR006426">
    <property type="entry name" value="Asn_synth_AEB"/>
</dbReference>
<evidence type="ECO:0000256" key="2">
    <source>
        <dbReference type="ARBA" id="ARBA00005752"/>
    </source>
</evidence>
<evidence type="ECO:0000313" key="9">
    <source>
        <dbReference type="EMBL" id="PLV07736.1"/>
    </source>
</evidence>
<dbReference type="PANTHER" id="PTHR43284:SF1">
    <property type="entry name" value="ASPARAGINE SYNTHETASE"/>
    <property type="match status" value="1"/>
</dbReference>
<dbReference type="NCBIfam" id="TIGR01536">
    <property type="entry name" value="asn_synth_AEB"/>
    <property type="match status" value="1"/>
</dbReference>
<reference evidence="9 10" key="1">
    <citation type="submission" date="2017-12" db="EMBL/GenBank/DDBJ databases">
        <title>Detection of the carbapenemase gene blaVIM-5 in members of the Pseudomonas putida group isolated from polluted Nigerian wetlands.</title>
        <authorList>
            <person name="Adelowo O."/>
            <person name="Vollmers J."/>
            <person name="Maeusezahl I."/>
            <person name="Kaster A.-K."/>
            <person name="Mueller J.A."/>
        </authorList>
    </citation>
    <scope>NUCLEOTIDE SEQUENCE [LARGE SCALE GENOMIC DNA]</scope>
    <source>
        <strain evidence="9 10">MR69</strain>
    </source>
</reference>
<dbReference type="Gene3D" id="3.60.20.10">
    <property type="entry name" value="Glutamine Phosphoribosylpyrophosphate, subunit 1, domain 1"/>
    <property type="match status" value="1"/>
</dbReference>
<keyword evidence="4" id="KW-0547">Nucleotide-binding</keyword>
<dbReference type="SUPFAM" id="SSF52402">
    <property type="entry name" value="Adenine nucleotide alpha hydrolases-like"/>
    <property type="match status" value="1"/>
</dbReference>
<dbReference type="SUPFAM" id="SSF56235">
    <property type="entry name" value="N-terminal nucleophile aminohydrolases (Ntn hydrolases)"/>
    <property type="match status" value="1"/>
</dbReference>
<evidence type="ECO:0000256" key="4">
    <source>
        <dbReference type="ARBA" id="ARBA00022741"/>
    </source>
</evidence>
<dbReference type="EMBL" id="PJCJ01000035">
    <property type="protein sequence ID" value="PLV07736.1"/>
    <property type="molecule type" value="Genomic_DNA"/>
</dbReference>
<dbReference type="EC" id="6.3.5.4" evidence="3"/>
<dbReference type="Pfam" id="PF13522">
    <property type="entry name" value="GATase_6"/>
    <property type="match status" value="1"/>
</dbReference>
<comment type="pathway">
    <text evidence="1">Amino-acid biosynthesis; L-asparagine biosynthesis; L-asparagine from L-aspartate (L-Gln route): step 1/1.</text>
</comment>
<dbReference type="InterPro" id="IPR014729">
    <property type="entry name" value="Rossmann-like_a/b/a_fold"/>
</dbReference>
<dbReference type="InterPro" id="IPR051786">
    <property type="entry name" value="ASN_synthetase/amidase"/>
</dbReference>
<gene>
    <name evidence="9" type="primary">asnB</name>
    <name evidence="9" type="ORF">CXG47_27110</name>
</gene>
<dbReference type="Proteomes" id="UP000234744">
    <property type="component" value="Unassembled WGS sequence"/>
</dbReference>
<keyword evidence="10" id="KW-1185">Reference proteome</keyword>
<dbReference type="InterPro" id="IPR001962">
    <property type="entry name" value="Asn_synthase"/>
</dbReference>
<comment type="catalytic activity">
    <reaction evidence="7">
        <text>L-aspartate + L-glutamine + ATP + H2O = L-asparagine + L-glutamate + AMP + diphosphate + H(+)</text>
        <dbReference type="Rhea" id="RHEA:12228"/>
        <dbReference type="ChEBI" id="CHEBI:15377"/>
        <dbReference type="ChEBI" id="CHEBI:15378"/>
        <dbReference type="ChEBI" id="CHEBI:29985"/>
        <dbReference type="ChEBI" id="CHEBI:29991"/>
        <dbReference type="ChEBI" id="CHEBI:30616"/>
        <dbReference type="ChEBI" id="CHEBI:33019"/>
        <dbReference type="ChEBI" id="CHEBI:58048"/>
        <dbReference type="ChEBI" id="CHEBI:58359"/>
        <dbReference type="ChEBI" id="CHEBI:456215"/>
        <dbReference type="EC" id="6.3.5.4"/>
    </reaction>
</comment>
<evidence type="ECO:0000313" key="10">
    <source>
        <dbReference type="Proteomes" id="UP000234744"/>
    </source>
</evidence>
<comment type="caution">
    <text evidence="9">The sequence shown here is derived from an EMBL/GenBank/DDBJ whole genome shotgun (WGS) entry which is preliminary data.</text>
</comment>
<dbReference type="Gene3D" id="3.40.50.620">
    <property type="entry name" value="HUPs"/>
    <property type="match status" value="1"/>
</dbReference>
<proteinExistence type="inferred from homology"/>
<protein>
    <recommendedName>
        <fullName evidence="3">asparagine synthase (glutamine-hydrolyzing)</fullName>
        <ecNumber evidence="3">6.3.5.4</ecNumber>
    </recommendedName>
</protein>
<dbReference type="RefSeq" id="WP_102084167.1">
    <property type="nucleotide sequence ID" value="NZ_PJCJ01000035.1"/>
</dbReference>
<dbReference type="InterPro" id="IPR033738">
    <property type="entry name" value="AsnB_N"/>
</dbReference>